<feature type="non-terminal residue" evidence="2">
    <location>
        <position position="289"/>
    </location>
</feature>
<evidence type="ECO:0000313" key="2">
    <source>
        <dbReference type="EMBL" id="CAG8666439.1"/>
    </source>
</evidence>
<organism evidence="2 3">
    <name type="scientific">Cetraspora pellucida</name>
    <dbReference type="NCBI Taxonomy" id="1433469"/>
    <lineage>
        <taxon>Eukaryota</taxon>
        <taxon>Fungi</taxon>
        <taxon>Fungi incertae sedis</taxon>
        <taxon>Mucoromycota</taxon>
        <taxon>Glomeromycotina</taxon>
        <taxon>Glomeromycetes</taxon>
        <taxon>Diversisporales</taxon>
        <taxon>Gigasporaceae</taxon>
        <taxon>Cetraspora</taxon>
    </lineage>
</organism>
<evidence type="ECO:0000313" key="3">
    <source>
        <dbReference type="Proteomes" id="UP000789759"/>
    </source>
</evidence>
<proteinExistence type="predicted"/>
<reference evidence="2" key="1">
    <citation type="submission" date="2021-06" db="EMBL/GenBank/DDBJ databases">
        <authorList>
            <person name="Kallberg Y."/>
            <person name="Tangrot J."/>
            <person name="Rosling A."/>
        </authorList>
    </citation>
    <scope>NUCLEOTIDE SEQUENCE</scope>
    <source>
        <strain evidence="2">FL966</strain>
    </source>
</reference>
<feature type="compositionally biased region" description="Basic and acidic residues" evidence="1">
    <location>
        <begin position="123"/>
        <end position="135"/>
    </location>
</feature>
<evidence type="ECO:0000256" key="1">
    <source>
        <dbReference type="SAM" id="MobiDB-lite"/>
    </source>
</evidence>
<name>A0A9N9EAK0_9GLOM</name>
<accession>A0A9N9EAK0</accession>
<dbReference type="AlphaFoldDB" id="A0A9N9EAK0"/>
<dbReference type="EMBL" id="CAJVQA010008092">
    <property type="protein sequence ID" value="CAG8666439.1"/>
    <property type="molecule type" value="Genomic_DNA"/>
</dbReference>
<feature type="region of interest" description="Disordered" evidence="1">
    <location>
        <begin position="118"/>
        <end position="152"/>
    </location>
</feature>
<dbReference type="OrthoDB" id="2432045at2759"/>
<gene>
    <name evidence="2" type="ORF">CPELLU_LOCUS10049</name>
</gene>
<sequence>MSSEEDDESEFALAYKLFVKTADEISLPAKWFQESVSTVDEFLLSVHNKINLMTKDNTIMPSDYFMTFKTQRETGAGTQLVNEQDFIKFKSEYTKLAARKSDIGIYVTISQLSITSQNKQKKKESDLGEHEENTERSNNYKNNNRVPSVSSLSAQDKEIAKNVLTIRNAYHYYIYDAFDPGIRMNKELATVENPLTHPLFSYASLSSKKLRSKLPSTSSPQMLLVLPPLLLPQVQPLSPDVQLLSNNPAFFIKIAANSVKHPSVKELSAIYFQRNKMLEKYTIRKIACT</sequence>
<protein>
    <submittedName>
        <fullName evidence="2">10429_t:CDS:1</fullName>
    </submittedName>
</protein>
<dbReference type="Proteomes" id="UP000789759">
    <property type="component" value="Unassembled WGS sequence"/>
</dbReference>
<comment type="caution">
    <text evidence="2">The sequence shown here is derived from an EMBL/GenBank/DDBJ whole genome shotgun (WGS) entry which is preliminary data.</text>
</comment>
<feature type="compositionally biased region" description="Polar residues" evidence="1">
    <location>
        <begin position="136"/>
        <end position="152"/>
    </location>
</feature>
<keyword evidence="3" id="KW-1185">Reference proteome</keyword>